<dbReference type="InterPro" id="IPR021815">
    <property type="entry name" value="TsiV"/>
</dbReference>
<accession>A0A9X9N2B8</accession>
<dbReference type="EMBL" id="CP073115">
    <property type="protein sequence ID" value="UTG70715.1"/>
    <property type="molecule type" value="Genomic_DNA"/>
</dbReference>
<organism evidence="1 2">
    <name type="scientific">Neisseria subflava</name>
    <dbReference type="NCBI Taxonomy" id="28449"/>
    <lineage>
        <taxon>Bacteria</taxon>
        <taxon>Pseudomonadati</taxon>
        <taxon>Pseudomonadota</taxon>
        <taxon>Betaproteobacteria</taxon>
        <taxon>Neisseriales</taxon>
        <taxon>Neisseriaceae</taxon>
        <taxon>Neisseria</taxon>
    </lineage>
</organism>
<name>A0A9X9N2B8_NEISU</name>
<proteinExistence type="predicted"/>
<evidence type="ECO:0000313" key="2">
    <source>
        <dbReference type="Proteomes" id="UP001057296"/>
    </source>
</evidence>
<protein>
    <submittedName>
        <fullName evidence="1">DUF3396 domain-containing protein</fullName>
    </submittedName>
</protein>
<sequence length="411" mass="47715">MNDTEKKLNAIRYTADRTKRNNEHGFTLLKLGIRGAIYFNTRDDVADALTALMDFYYEWAKDKLTIARHERGHRDIKKVKLTEKSYLKERDTIYRWLDSRKENPPEVMWWMQSEHADTSASYYFIISSIAAGLVNEAHMPLGTLLFNLPLEILSSPQDLAKLDEFVDKIAEKLDVFHGYIGLAAIPPHNYYDGAPYEYGVCRENFGLIPVTTDYLSTFYRYNIRSISWYTLIGRELYEQLPAGRIEPVLANHPDITLRDIAGIKVFKIGSLPETGDIHEDLPLDYIALNRALEPIREKYPRENMGGITREQMYYWSRRWDGWEVEEKDGKKIYTQAPQEIIGVEEEPVPISGIWKITSFNGETRHFNKGEIFPEGEGERTQKALLGPQMGLTIWELVKGDHDESLRRKPIW</sequence>
<dbReference type="AlphaFoldDB" id="A0A9X9N2B8"/>
<gene>
    <name evidence="1" type="ORF">KCG54_05295</name>
</gene>
<dbReference type="Proteomes" id="UP001057296">
    <property type="component" value="Chromosome"/>
</dbReference>
<evidence type="ECO:0000313" key="1">
    <source>
        <dbReference type="EMBL" id="UTG70715.1"/>
    </source>
</evidence>
<reference evidence="1" key="1">
    <citation type="submission" date="2021-04" db="EMBL/GenBank/DDBJ databases">
        <title>Characterizing Neisseria spp. as novel respiratory pathobionts in bronchiectasis.</title>
        <authorList>
            <person name="Li L."/>
            <person name="Mac Aogain M."/>
            <person name="Xu T."/>
            <person name="Jaggi T.K."/>
            <person name="Chan L.Y."/>
            <person name="Keir H.R."/>
            <person name="Dicker A.J."/>
            <person name="Qu J."/>
            <person name="Liu Y."/>
            <person name="Chen H.S."/>
            <person name="Koh M.S."/>
            <person name="Ong T.H."/>
            <person name="Lim A.Y.H."/>
            <person name="Abisheganaden J."/>
            <person name="Low T.B."/>
            <person name="Oliver B.G."/>
            <person name="Tan N.S."/>
            <person name="Fang M."/>
            <person name="Chalmers J.D."/>
            <person name="Chotirmall S.H."/>
        </authorList>
    </citation>
    <scope>NUCLEOTIDE SEQUENCE</scope>
    <source>
        <strain evidence="1">TT0077</strain>
    </source>
</reference>
<dbReference type="RefSeq" id="WP_254324871.1">
    <property type="nucleotide sequence ID" value="NZ_CP073115.1"/>
</dbReference>
<dbReference type="Pfam" id="PF11876">
    <property type="entry name" value="TsiV"/>
    <property type="match status" value="1"/>
</dbReference>